<keyword evidence="10" id="KW-0342">GTP-binding</keyword>
<dbReference type="RefSeq" id="WP_068496393.1">
    <property type="nucleotide sequence ID" value="NZ_LWQU01000011.1"/>
</dbReference>
<organism evidence="16 17">
    <name type="scientific">Magnetospirillum moscoviense</name>
    <dbReference type="NCBI Taxonomy" id="1437059"/>
    <lineage>
        <taxon>Bacteria</taxon>
        <taxon>Pseudomonadati</taxon>
        <taxon>Pseudomonadota</taxon>
        <taxon>Alphaproteobacteria</taxon>
        <taxon>Rhodospirillales</taxon>
        <taxon>Rhodospirillaceae</taxon>
        <taxon>Magnetospirillum</taxon>
    </lineage>
</organism>
<feature type="domain" description="Tr-type G" evidence="15">
    <location>
        <begin position="3"/>
        <end position="213"/>
    </location>
</feature>
<proteinExistence type="inferred from homology"/>
<dbReference type="Gene3D" id="3.40.50.300">
    <property type="entry name" value="P-loop containing nucleotide triphosphate hydrolases"/>
    <property type="match status" value="2"/>
</dbReference>
<dbReference type="GO" id="GO:0070814">
    <property type="term" value="P:hydrogen sulfide biosynthetic process"/>
    <property type="evidence" value="ECO:0007669"/>
    <property type="project" value="UniProtKB-UniRule"/>
</dbReference>
<comment type="similarity">
    <text evidence="4">In the N-terminal section; belongs to the TRAFAC class translation factor GTPase superfamily. Classic translation factor GTPase family. CysN/NodQ subfamily.</text>
</comment>
<dbReference type="PRINTS" id="PR00315">
    <property type="entry name" value="ELONGATNFCT"/>
</dbReference>
<dbReference type="Pfam" id="PF22594">
    <property type="entry name" value="GTP-eEF1A_C"/>
    <property type="match status" value="1"/>
</dbReference>
<dbReference type="GO" id="GO:0003924">
    <property type="term" value="F:GTPase activity"/>
    <property type="evidence" value="ECO:0007669"/>
    <property type="project" value="InterPro"/>
</dbReference>
<dbReference type="PANTHER" id="PTHR23115">
    <property type="entry name" value="TRANSLATION FACTOR"/>
    <property type="match status" value="1"/>
</dbReference>
<evidence type="ECO:0000256" key="8">
    <source>
        <dbReference type="ARBA" id="ARBA00022741"/>
    </source>
</evidence>
<dbReference type="HAMAP" id="MF_00065">
    <property type="entry name" value="Adenylyl_sulf_kinase"/>
    <property type="match status" value="1"/>
</dbReference>
<dbReference type="GO" id="GO:0005524">
    <property type="term" value="F:ATP binding"/>
    <property type="evidence" value="ECO:0007669"/>
    <property type="project" value="UniProtKB-UniRule"/>
</dbReference>
<dbReference type="CDD" id="cd04095">
    <property type="entry name" value="CysN_NoDQ_III"/>
    <property type="match status" value="1"/>
</dbReference>
<name>A0A178N1L6_9PROT</name>
<comment type="caution">
    <text evidence="16">The sequence shown here is derived from an EMBL/GenBank/DDBJ whole genome shotgun (WGS) entry which is preliminary data.</text>
</comment>
<dbReference type="InterPro" id="IPR050100">
    <property type="entry name" value="TRAFAC_GTPase_members"/>
</dbReference>
<dbReference type="InterPro" id="IPR027417">
    <property type="entry name" value="P-loop_NTPase"/>
</dbReference>
<evidence type="ECO:0000256" key="4">
    <source>
        <dbReference type="ARBA" id="ARBA00007237"/>
    </source>
</evidence>
<reference evidence="16 17" key="1">
    <citation type="submission" date="2016-04" db="EMBL/GenBank/DDBJ databases">
        <title>Draft genome sequence of freshwater magnetotactic bacteria Magnetospirillum marisnigri SP-1 and Magnetospirillum moscoviense BB-1.</title>
        <authorList>
            <person name="Koziaeva V."/>
            <person name="Dziuba M.V."/>
            <person name="Ivanov T.M."/>
            <person name="Kuznetsov B."/>
            <person name="Grouzdev D.S."/>
        </authorList>
    </citation>
    <scope>NUCLEOTIDE SEQUENCE [LARGE SCALE GENOMIC DNA]</scope>
    <source>
        <strain evidence="16 17">BB-1</strain>
    </source>
</reference>
<protein>
    <recommendedName>
        <fullName evidence="14">Adenylyl-sulfate kinase</fullName>
        <ecNumber evidence="14">2.7.1.25</ecNumber>
    </recommendedName>
    <alternativeName>
        <fullName evidence="14">APS kinase</fullName>
    </alternativeName>
    <alternativeName>
        <fullName evidence="14">ATP adenosine-5'-phosphosulfate 3'-phosphotransferase</fullName>
    </alternativeName>
    <alternativeName>
        <fullName evidence="14">Adenosine-5'-phosphosulfate kinase</fullName>
    </alternativeName>
</protein>
<comment type="catalytic activity">
    <reaction evidence="1 14">
        <text>adenosine 5'-phosphosulfate + ATP = 3'-phosphoadenylyl sulfate + ADP + H(+)</text>
        <dbReference type="Rhea" id="RHEA:24152"/>
        <dbReference type="ChEBI" id="CHEBI:15378"/>
        <dbReference type="ChEBI" id="CHEBI:30616"/>
        <dbReference type="ChEBI" id="CHEBI:58243"/>
        <dbReference type="ChEBI" id="CHEBI:58339"/>
        <dbReference type="ChEBI" id="CHEBI:456216"/>
        <dbReference type="EC" id="2.7.1.25"/>
    </reaction>
</comment>
<dbReference type="CDD" id="cd02027">
    <property type="entry name" value="APSK"/>
    <property type="match status" value="1"/>
</dbReference>
<evidence type="ECO:0000256" key="3">
    <source>
        <dbReference type="ARBA" id="ARBA00005438"/>
    </source>
</evidence>
<keyword evidence="9 14" id="KW-0067">ATP-binding</keyword>
<evidence type="ECO:0000313" key="17">
    <source>
        <dbReference type="Proteomes" id="UP000078543"/>
    </source>
</evidence>
<feature type="active site" description="Phosphoserine intermediate" evidence="14">
    <location>
        <position position="518"/>
    </location>
</feature>
<evidence type="ECO:0000256" key="11">
    <source>
        <dbReference type="ARBA" id="ARBA00023268"/>
    </source>
</evidence>
<evidence type="ECO:0000313" key="16">
    <source>
        <dbReference type="EMBL" id="OAN66994.1"/>
    </source>
</evidence>
<dbReference type="GO" id="GO:0004781">
    <property type="term" value="F:sulfate adenylyltransferase (ATP) activity"/>
    <property type="evidence" value="ECO:0007669"/>
    <property type="project" value="UniProtKB-EC"/>
</dbReference>
<evidence type="ECO:0000256" key="5">
    <source>
        <dbReference type="ARBA" id="ARBA00011760"/>
    </source>
</evidence>
<dbReference type="NCBIfam" id="NF003013">
    <property type="entry name" value="PRK03846.1"/>
    <property type="match status" value="1"/>
</dbReference>
<dbReference type="PROSITE" id="PS00301">
    <property type="entry name" value="G_TR_1"/>
    <property type="match status" value="1"/>
</dbReference>
<keyword evidence="14 16" id="KW-0418">Kinase</keyword>
<dbReference type="NCBIfam" id="TIGR00455">
    <property type="entry name" value="apsK"/>
    <property type="match status" value="1"/>
</dbReference>
<dbReference type="UniPathway" id="UPA00140">
    <property type="reaction ID" value="UER00205"/>
</dbReference>
<dbReference type="InterPro" id="IPR009001">
    <property type="entry name" value="Transl_elong_EF1A/Init_IF2_C"/>
</dbReference>
<dbReference type="InterPro" id="IPR009000">
    <property type="entry name" value="Transl_B-barrel_sf"/>
</dbReference>
<evidence type="ECO:0000256" key="1">
    <source>
        <dbReference type="ARBA" id="ARBA00001823"/>
    </source>
</evidence>
<evidence type="ECO:0000256" key="10">
    <source>
        <dbReference type="ARBA" id="ARBA00023134"/>
    </source>
</evidence>
<dbReference type="SUPFAM" id="SSF50447">
    <property type="entry name" value="Translation proteins"/>
    <property type="match status" value="1"/>
</dbReference>
<dbReference type="InterPro" id="IPR031157">
    <property type="entry name" value="G_TR_CS"/>
</dbReference>
<sequence length="616" mass="66912">MSNTPLKIVVVGHVDHGKSTLVGRVLHETGALPEGKVEALREVCDKRGMPFEWAFVMDALQAERDQGITIDTSQLYFHTGERPVLIIDAPGHKEFLKNMITGAASAEAAVLVIDAHEGVQEQSRRHGYLLHLLGLTQIAVAVNKMDLVNWDEARFKEVEAEIRAYLAGIGVIPTHVIPVSARSGEFVREKGQAGWYKGPTVIEALNGFNGAAQATDQALRLPVQDVYKFDQRRIIAGRIESGRLKVGDRLVFSPSGKSARVATIEDWAGEHVTTLASAAGRSVGFTLDEPIFVERGQVAHLADNSPVLAHEIRARVFWLGREPLVKGDRLKLKLATAEYSVEVAAIERVVDVADLASHEAEVVQKNAVAEVVLRSRAAIAFDAFGANARLGRFVLVHGFDIVGGGIIAEAAAASRNIYAVDHKVTVDTRAVANGHKGGVVWLTGLSGAGKSTIAMELERRLFQKGWQASVLDGDNVRHGLCSDLGFSPDDRAENIRRVGEVAHLMAKAGLLVVTAFISPYRTDRDRVRAIDPDAFHEVYVATDLNECERRDPKGLYKKARKGEIPEFTGISAPYEPPAEPELHLDTTGKSIDESVAELVAYIEARFGNLALVQASA</sequence>
<dbReference type="STRING" id="1437059.A6A05_05415"/>
<dbReference type="SUPFAM" id="SSF50465">
    <property type="entry name" value="EF-Tu/eEF-1alpha/eIF2-gamma C-terminal domain"/>
    <property type="match status" value="1"/>
</dbReference>
<keyword evidence="11" id="KW-0511">Multifunctional enzyme</keyword>
<evidence type="ECO:0000256" key="9">
    <source>
        <dbReference type="ARBA" id="ARBA00022840"/>
    </source>
</evidence>
<dbReference type="InterPro" id="IPR011779">
    <property type="entry name" value="SO4_adenylTrfase_lsu"/>
</dbReference>
<comment type="function">
    <text evidence="2">APS kinase catalyzes the synthesis of activated sulfate.</text>
</comment>
<comment type="pathway">
    <text evidence="14">Sulfur metabolism; hydrogen sulfide biosynthesis; sulfite from sulfate: step 2/3.</text>
</comment>
<evidence type="ECO:0000256" key="7">
    <source>
        <dbReference type="ARBA" id="ARBA00022695"/>
    </source>
</evidence>
<dbReference type="EMBL" id="LWQU01000011">
    <property type="protein sequence ID" value="OAN66994.1"/>
    <property type="molecule type" value="Genomic_DNA"/>
</dbReference>
<evidence type="ECO:0000256" key="12">
    <source>
        <dbReference type="ARBA" id="ARBA00024872"/>
    </source>
</evidence>
<comment type="similarity">
    <text evidence="3">In the C-terminal section; belongs to the APS kinase family.</text>
</comment>
<dbReference type="NCBIfam" id="TIGR02034">
    <property type="entry name" value="CysN"/>
    <property type="match status" value="1"/>
</dbReference>
<dbReference type="InterPro" id="IPR000795">
    <property type="entry name" value="T_Tr_GTP-bd_dom"/>
</dbReference>
<accession>A0A178N1L6</accession>
<dbReference type="EC" id="2.7.1.25" evidence="14"/>
<dbReference type="InterPro" id="IPR059117">
    <property type="entry name" value="APS_kinase_dom"/>
</dbReference>
<dbReference type="OrthoDB" id="9804504at2"/>
<dbReference type="InterPro" id="IPR054696">
    <property type="entry name" value="GTP-eEF1A_C"/>
</dbReference>
<dbReference type="Pfam" id="PF00009">
    <property type="entry name" value="GTP_EFTU"/>
    <property type="match status" value="1"/>
</dbReference>
<dbReference type="GO" id="GO:0004020">
    <property type="term" value="F:adenylylsulfate kinase activity"/>
    <property type="evidence" value="ECO:0007669"/>
    <property type="project" value="UniProtKB-UniRule"/>
</dbReference>
<dbReference type="InterPro" id="IPR044139">
    <property type="entry name" value="CysN_NoDQ_III"/>
</dbReference>
<evidence type="ECO:0000256" key="13">
    <source>
        <dbReference type="ARBA" id="ARBA00049370"/>
    </source>
</evidence>
<keyword evidence="8 14" id="KW-0547">Nucleotide-binding</keyword>
<evidence type="ECO:0000256" key="14">
    <source>
        <dbReference type="HAMAP-Rule" id="MF_00065"/>
    </source>
</evidence>
<comment type="similarity">
    <text evidence="14">Belongs to the APS kinase family.</text>
</comment>
<feature type="binding site" evidence="14">
    <location>
        <begin position="444"/>
        <end position="451"/>
    </location>
    <ligand>
        <name>ATP</name>
        <dbReference type="ChEBI" id="CHEBI:30616"/>
    </ligand>
</feature>
<evidence type="ECO:0000256" key="6">
    <source>
        <dbReference type="ARBA" id="ARBA00022679"/>
    </source>
</evidence>
<dbReference type="AlphaFoldDB" id="A0A178N1L6"/>
<dbReference type="Proteomes" id="UP000078543">
    <property type="component" value="Unassembled WGS sequence"/>
</dbReference>
<dbReference type="Gene3D" id="2.40.30.10">
    <property type="entry name" value="Translation factors"/>
    <property type="match status" value="2"/>
</dbReference>
<keyword evidence="14" id="KW-0597">Phosphoprotein</keyword>
<comment type="function">
    <text evidence="14">Catalyzes the synthesis of activated sulfate.</text>
</comment>
<dbReference type="PROSITE" id="PS51722">
    <property type="entry name" value="G_TR_2"/>
    <property type="match status" value="1"/>
</dbReference>
<evidence type="ECO:0000259" key="15">
    <source>
        <dbReference type="PROSITE" id="PS51722"/>
    </source>
</evidence>
<dbReference type="Pfam" id="PF01583">
    <property type="entry name" value="APS_kinase"/>
    <property type="match status" value="1"/>
</dbReference>
<dbReference type="GO" id="GO:0005525">
    <property type="term" value="F:GTP binding"/>
    <property type="evidence" value="ECO:0007669"/>
    <property type="project" value="UniProtKB-KW"/>
</dbReference>
<keyword evidence="17" id="KW-1185">Reference proteome</keyword>
<keyword evidence="7" id="KW-0548">Nucleotidyltransferase</keyword>
<gene>
    <name evidence="14" type="primary">cysC</name>
    <name evidence="16" type="ORF">A6A05_05415</name>
</gene>
<dbReference type="InterPro" id="IPR002891">
    <property type="entry name" value="APS"/>
</dbReference>
<dbReference type="SUPFAM" id="SSF52540">
    <property type="entry name" value="P-loop containing nucleoside triphosphate hydrolases"/>
    <property type="match status" value="2"/>
</dbReference>
<comment type="catalytic activity">
    <reaction evidence="13">
        <text>sulfate + ATP + H(+) = adenosine 5'-phosphosulfate + diphosphate</text>
        <dbReference type="Rhea" id="RHEA:18133"/>
        <dbReference type="ChEBI" id="CHEBI:15378"/>
        <dbReference type="ChEBI" id="CHEBI:16189"/>
        <dbReference type="ChEBI" id="CHEBI:30616"/>
        <dbReference type="ChEBI" id="CHEBI:33019"/>
        <dbReference type="ChEBI" id="CHEBI:58243"/>
        <dbReference type="EC" id="2.7.7.4"/>
    </reaction>
</comment>
<evidence type="ECO:0000256" key="2">
    <source>
        <dbReference type="ARBA" id="ARBA00002357"/>
    </source>
</evidence>
<dbReference type="GO" id="GO:0000103">
    <property type="term" value="P:sulfate assimilation"/>
    <property type="evidence" value="ECO:0007669"/>
    <property type="project" value="UniProtKB-UniRule"/>
</dbReference>
<comment type="subunit">
    <text evidence="5">Sulfate-activating enzymes, NodP and NodQ, may be physically associated.</text>
</comment>
<comment type="function">
    <text evidence="12">Proposed to provide activated sulfate for transfer to Nod factor. ATP sulfurylase may be the GTPase, regulating ATP sulfurylase activity.</text>
</comment>
<keyword evidence="6 14" id="KW-0808">Transferase</keyword>